<evidence type="ECO:0000313" key="3">
    <source>
        <dbReference type="Proteomes" id="UP001234178"/>
    </source>
</evidence>
<keyword evidence="3" id="KW-1185">Reference proteome</keyword>
<feature type="region of interest" description="Disordered" evidence="1">
    <location>
        <begin position="80"/>
        <end position="108"/>
    </location>
</feature>
<gene>
    <name evidence="2" type="ORF">OUZ56_026686</name>
</gene>
<dbReference type="EMBL" id="JAOYFB010000004">
    <property type="protein sequence ID" value="KAK4014146.1"/>
    <property type="molecule type" value="Genomic_DNA"/>
</dbReference>
<name>A0ABQ9ZMQ2_9CRUS</name>
<reference evidence="2 3" key="1">
    <citation type="journal article" date="2023" name="Nucleic Acids Res.">
        <title>The hologenome of Daphnia magna reveals possible DNA methylation and microbiome-mediated evolution of the host genome.</title>
        <authorList>
            <person name="Chaturvedi A."/>
            <person name="Li X."/>
            <person name="Dhandapani V."/>
            <person name="Marshall H."/>
            <person name="Kissane S."/>
            <person name="Cuenca-Cambronero M."/>
            <person name="Asole G."/>
            <person name="Calvet F."/>
            <person name="Ruiz-Romero M."/>
            <person name="Marangio P."/>
            <person name="Guigo R."/>
            <person name="Rago D."/>
            <person name="Mirbahai L."/>
            <person name="Eastwood N."/>
            <person name="Colbourne J.K."/>
            <person name="Zhou J."/>
            <person name="Mallon E."/>
            <person name="Orsini L."/>
        </authorList>
    </citation>
    <scope>NUCLEOTIDE SEQUENCE [LARGE SCALE GENOMIC DNA]</scope>
    <source>
        <strain evidence="2">LRV0_1</strain>
    </source>
</reference>
<protein>
    <submittedName>
        <fullName evidence="2">Uncharacterized protein</fullName>
    </submittedName>
</protein>
<feature type="compositionally biased region" description="Polar residues" evidence="1">
    <location>
        <begin position="99"/>
        <end position="108"/>
    </location>
</feature>
<evidence type="ECO:0000313" key="2">
    <source>
        <dbReference type="EMBL" id="KAK4014146.1"/>
    </source>
</evidence>
<proteinExistence type="predicted"/>
<dbReference type="Proteomes" id="UP001234178">
    <property type="component" value="Unassembled WGS sequence"/>
</dbReference>
<evidence type="ECO:0000256" key="1">
    <source>
        <dbReference type="SAM" id="MobiDB-lite"/>
    </source>
</evidence>
<sequence length="108" mass="11793">MGVWEIKGENENRPGLLLSPLLSGVLWGIHNHFEEGLDQIKCPHFRRLTPVSAGWICMDVDLHTDHDFLALVQNLQQHAVGPTPGGSGAISKREKATDIPSSEKSTSA</sequence>
<comment type="caution">
    <text evidence="2">The sequence shown here is derived from an EMBL/GenBank/DDBJ whole genome shotgun (WGS) entry which is preliminary data.</text>
</comment>
<organism evidence="2 3">
    <name type="scientific">Daphnia magna</name>
    <dbReference type="NCBI Taxonomy" id="35525"/>
    <lineage>
        <taxon>Eukaryota</taxon>
        <taxon>Metazoa</taxon>
        <taxon>Ecdysozoa</taxon>
        <taxon>Arthropoda</taxon>
        <taxon>Crustacea</taxon>
        <taxon>Branchiopoda</taxon>
        <taxon>Diplostraca</taxon>
        <taxon>Cladocera</taxon>
        <taxon>Anomopoda</taxon>
        <taxon>Daphniidae</taxon>
        <taxon>Daphnia</taxon>
    </lineage>
</organism>
<accession>A0ABQ9ZMQ2</accession>